<accession>A0A0D0AU00</accession>
<dbReference type="AlphaFoldDB" id="A0A0D0AU00"/>
<sequence>MCTTLTSPIVVKSTTGRYGGVNYALHHYFISCEGLPMQTVDCKFEARRIAKS</sequence>
<evidence type="ECO:0000313" key="1">
    <source>
        <dbReference type="EMBL" id="KIK41424.1"/>
    </source>
</evidence>
<dbReference type="HOGENOM" id="CLU_3088835_0_0_1"/>
<dbReference type="EMBL" id="KN835269">
    <property type="protein sequence ID" value="KIK41424.1"/>
    <property type="molecule type" value="Genomic_DNA"/>
</dbReference>
<reference evidence="1 2" key="1">
    <citation type="submission" date="2014-04" db="EMBL/GenBank/DDBJ databases">
        <authorList>
            <consortium name="DOE Joint Genome Institute"/>
            <person name="Kuo A."/>
            <person name="Ruytinx J."/>
            <person name="Rineau F."/>
            <person name="Colpaert J."/>
            <person name="Kohler A."/>
            <person name="Nagy L.G."/>
            <person name="Floudas D."/>
            <person name="Copeland A."/>
            <person name="Barry K.W."/>
            <person name="Cichocki N."/>
            <person name="Veneault-Fourrey C."/>
            <person name="LaButti K."/>
            <person name="Lindquist E.A."/>
            <person name="Lipzen A."/>
            <person name="Lundell T."/>
            <person name="Morin E."/>
            <person name="Murat C."/>
            <person name="Sun H."/>
            <person name="Tunlid A."/>
            <person name="Henrissat B."/>
            <person name="Grigoriev I.V."/>
            <person name="Hibbett D.S."/>
            <person name="Martin F."/>
            <person name="Nordberg H.P."/>
            <person name="Cantor M.N."/>
            <person name="Hua S.X."/>
        </authorList>
    </citation>
    <scope>NUCLEOTIDE SEQUENCE [LARGE SCALE GENOMIC DNA]</scope>
    <source>
        <strain evidence="1 2">UH-Slu-Lm8-n1</strain>
    </source>
</reference>
<gene>
    <name evidence="1" type="ORF">CY34DRAFT_806086</name>
</gene>
<dbReference type="Proteomes" id="UP000054485">
    <property type="component" value="Unassembled WGS sequence"/>
</dbReference>
<keyword evidence="2" id="KW-1185">Reference proteome</keyword>
<protein>
    <submittedName>
        <fullName evidence="1">Uncharacterized protein</fullName>
    </submittedName>
</protein>
<dbReference type="InParanoid" id="A0A0D0AU00"/>
<proteinExistence type="predicted"/>
<name>A0A0D0AU00_9AGAM</name>
<dbReference type="OrthoDB" id="10442670at2759"/>
<evidence type="ECO:0000313" key="2">
    <source>
        <dbReference type="Proteomes" id="UP000054485"/>
    </source>
</evidence>
<organism evidence="1 2">
    <name type="scientific">Suillus luteus UH-Slu-Lm8-n1</name>
    <dbReference type="NCBI Taxonomy" id="930992"/>
    <lineage>
        <taxon>Eukaryota</taxon>
        <taxon>Fungi</taxon>
        <taxon>Dikarya</taxon>
        <taxon>Basidiomycota</taxon>
        <taxon>Agaricomycotina</taxon>
        <taxon>Agaricomycetes</taxon>
        <taxon>Agaricomycetidae</taxon>
        <taxon>Boletales</taxon>
        <taxon>Suillineae</taxon>
        <taxon>Suillaceae</taxon>
        <taxon>Suillus</taxon>
    </lineage>
</organism>
<reference evidence="2" key="2">
    <citation type="submission" date="2015-01" db="EMBL/GenBank/DDBJ databases">
        <title>Evolutionary Origins and Diversification of the Mycorrhizal Mutualists.</title>
        <authorList>
            <consortium name="DOE Joint Genome Institute"/>
            <consortium name="Mycorrhizal Genomics Consortium"/>
            <person name="Kohler A."/>
            <person name="Kuo A."/>
            <person name="Nagy L.G."/>
            <person name="Floudas D."/>
            <person name="Copeland A."/>
            <person name="Barry K.W."/>
            <person name="Cichocki N."/>
            <person name="Veneault-Fourrey C."/>
            <person name="LaButti K."/>
            <person name="Lindquist E.A."/>
            <person name="Lipzen A."/>
            <person name="Lundell T."/>
            <person name="Morin E."/>
            <person name="Murat C."/>
            <person name="Riley R."/>
            <person name="Ohm R."/>
            <person name="Sun H."/>
            <person name="Tunlid A."/>
            <person name="Henrissat B."/>
            <person name="Grigoriev I.V."/>
            <person name="Hibbett D.S."/>
            <person name="Martin F."/>
        </authorList>
    </citation>
    <scope>NUCLEOTIDE SEQUENCE [LARGE SCALE GENOMIC DNA]</scope>
    <source>
        <strain evidence="2">UH-Slu-Lm8-n1</strain>
    </source>
</reference>